<dbReference type="CDD" id="cd18140">
    <property type="entry name" value="HLD_clamp_RFC"/>
    <property type="match status" value="1"/>
</dbReference>
<comment type="similarity">
    <text evidence="8">Belongs to the activator 1 small subunits family. CTF18 subfamily.</text>
</comment>
<gene>
    <name evidence="11" type="ORF">SERLADRAFT_441488</name>
</gene>
<comment type="subcellular location">
    <subcellularLocation>
        <location evidence="1">Nucleus</location>
    </subcellularLocation>
</comment>
<keyword evidence="3" id="KW-0547">Nucleotide-binding</keyword>
<evidence type="ECO:0000313" key="11">
    <source>
        <dbReference type="EMBL" id="EGO21104.1"/>
    </source>
</evidence>
<evidence type="ECO:0000256" key="6">
    <source>
        <dbReference type="ARBA" id="ARBA00023242"/>
    </source>
</evidence>
<keyword evidence="7" id="KW-0131">Cell cycle</keyword>
<organism evidence="12">
    <name type="scientific">Serpula lacrymans var. lacrymans (strain S7.9)</name>
    <name type="common">Dry rot fungus</name>
    <dbReference type="NCBI Taxonomy" id="578457"/>
    <lineage>
        <taxon>Eukaryota</taxon>
        <taxon>Fungi</taxon>
        <taxon>Dikarya</taxon>
        <taxon>Basidiomycota</taxon>
        <taxon>Agaricomycotina</taxon>
        <taxon>Agaricomycetes</taxon>
        <taxon>Agaricomycetidae</taxon>
        <taxon>Boletales</taxon>
        <taxon>Coniophorineae</taxon>
        <taxon>Serpulaceae</taxon>
        <taxon>Serpula</taxon>
    </lineage>
</organism>
<accession>F8P6N8</accession>
<dbReference type="HOGENOM" id="CLU_004894_3_0_1"/>
<keyword evidence="2" id="KW-0235">DNA replication</keyword>
<keyword evidence="5" id="KW-0238">DNA-binding</keyword>
<dbReference type="Gene3D" id="1.10.8.60">
    <property type="match status" value="1"/>
</dbReference>
<dbReference type="SMART" id="SM00382">
    <property type="entry name" value="AAA"/>
    <property type="match status" value="1"/>
</dbReference>
<evidence type="ECO:0000259" key="10">
    <source>
        <dbReference type="SMART" id="SM00382"/>
    </source>
</evidence>
<dbReference type="GeneID" id="18815544"/>
<dbReference type="Pfam" id="PF00004">
    <property type="entry name" value="AAA"/>
    <property type="match status" value="1"/>
</dbReference>
<keyword evidence="4" id="KW-0067">ATP-binding</keyword>
<evidence type="ECO:0000313" key="12">
    <source>
        <dbReference type="Proteomes" id="UP000008064"/>
    </source>
</evidence>
<dbReference type="Gene3D" id="3.40.50.300">
    <property type="entry name" value="P-loop containing nucleotide triphosphate hydrolases"/>
    <property type="match status" value="1"/>
</dbReference>
<keyword evidence="6" id="KW-0539">Nucleus</keyword>
<dbReference type="InterPro" id="IPR047854">
    <property type="entry name" value="RFC_lid"/>
</dbReference>
<dbReference type="EMBL" id="GL945439">
    <property type="protein sequence ID" value="EGO21104.1"/>
    <property type="molecule type" value="Genomic_DNA"/>
</dbReference>
<protein>
    <recommendedName>
        <fullName evidence="10">AAA+ ATPase domain-containing protein</fullName>
    </recommendedName>
</protein>
<dbReference type="GO" id="GO:0005524">
    <property type="term" value="F:ATP binding"/>
    <property type="evidence" value="ECO:0007669"/>
    <property type="project" value="UniProtKB-KW"/>
</dbReference>
<evidence type="ECO:0000256" key="4">
    <source>
        <dbReference type="ARBA" id="ARBA00022840"/>
    </source>
</evidence>
<evidence type="ECO:0000256" key="9">
    <source>
        <dbReference type="SAM" id="MobiDB-lite"/>
    </source>
</evidence>
<dbReference type="GO" id="GO:0005634">
    <property type="term" value="C:nucleus"/>
    <property type="evidence" value="ECO:0007669"/>
    <property type="project" value="UniProtKB-SubCell"/>
</dbReference>
<dbReference type="Proteomes" id="UP000008064">
    <property type="component" value="Unassembled WGS sequence"/>
</dbReference>
<dbReference type="InterPro" id="IPR027417">
    <property type="entry name" value="P-loop_NTPase"/>
</dbReference>
<dbReference type="OrthoDB" id="2195431at2759"/>
<dbReference type="InterPro" id="IPR003959">
    <property type="entry name" value="ATPase_AAA_core"/>
</dbReference>
<evidence type="ECO:0000256" key="7">
    <source>
        <dbReference type="ARBA" id="ARBA00023306"/>
    </source>
</evidence>
<dbReference type="KEGG" id="sla:SERLADRAFT_441488"/>
<dbReference type="GO" id="GO:0016887">
    <property type="term" value="F:ATP hydrolysis activity"/>
    <property type="evidence" value="ECO:0007669"/>
    <property type="project" value="InterPro"/>
</dbReference>
<dbReference type="RefSeq" id="XP_007322061.1">
    <property type="nucleotide sequence ID" value="XM_007321999.1"/>
</dbReference>
<dbReference type="GO" id="GO:0006260">
    <property type="term" value="P:DNA replication"/>
    <property type="evidence" value="ECO:0007669"/>
    <property type="project" value="UniProtKB-KW"/>
</dbReference>
<sequence length="904" mass="100040">MVEAFTSNGLLDPIAVENASIASTSGFTSNGLLGGPSAISNDYAAPDTIHEQDMLDLMEECTSVQHPVVMESEPPVESFFSSNGLLGSSSKDINITRKNSTDFFATGLLSESQDDEPLPNLSELLGIPTRPPNTSSETNTAHPSLPTYLPLLSVRATTYDGKSLYIKRRKRVTSVQAASFSFVIIPRIFLTSVQAKSSFKMGNLLDVPIHRLMDELSSITAEKLSISNAAGAGAPQEVSRAPQDDTLWVDRYRPLRFTELLGNERVARETMEWVKQWDWCVFGRRKSKKRPREGDENHNPDDEYHRPHEKLFLLSGPPGLGKTTLAHVIAQQAGYEVMEINASDARSGLVVEERIQPALESGSAIGSSKPVLIIIDEIDGATGAGDNTSGFVQKLVSLTYDAPKKGKGKQKKDKRPLLRPIICICNDLHAPALAKLRPHARQVRLTRPADIHIVKRLREICQFEDLKADSRALTTLVGVARGDLRGCLNTLQFIKSKSEEVTEPLIRRATVGMKEADTTVTSVLNDLFAPMSRKRVKELGLGEDEEARYVNRLSREVEGLNNPNSVAVGCFAHYINCRQHDATLAHYEKANDWLVTFDTFSSIMYTDGDFGLHSYLSYFLVPFYSLFKERGAQRVEKDQTDWENLQRTRTNEQIYKDLSQGIRTACGRNAGDYRHLVTGNTLQLEFAPFINRIISPPLRPVNSQVIKPAERALLSRLVDIMTSLELRFVQEKAEDGQLVYRLDPPIDVFVTYDGKRAADIAISRYAVRHLVAAEIDAALIARHADAVERGKTKTDYFKRSGGAGEPAEGGEHGSAEAANTMAGDLKRIDPSGAGPANKRARTDLTDIADRPPVDFFGRLITVPSISSAKEATRKNVKKDYRVTYRFLEGNSAAVRKPLKLASFL</sequence>
<dbReference type="PANTHER" id="PTHR46765">
    <property type="entry name" value="P-LOOP CONTAINING NUCLEOSIDE TRIPHOSPHATE HYDROLASES SUPERFAMILY PROTEIN"/>
    <property type="match status" value="1"/>
</dbReference>
<dbReference type="InterPro" id="IPR003593">
    <property type="entry name" value="AAA+_ATPase"/>
</dbReference>
<dbReference type="InterPro" id="IPR053016">
    <property type="entry name" value="CTF18-RFC_complex"/>
</dbReference>
<feature type="region of interest" description="Disordered" evidence="9">
    <location>
        <begin position="796"/>
        <end position="815"/>
    </location>
</feature>
<evidence type="ECO:0000256" key="8">
    <source>
        <dbReference type="ARBA" id="ARBA00043975"/>
    </source>
</evidence>
<name>F8P6N8_SERL9</name>
<dbReference type="SUPFAM" id="SSF52540">
    <property type="entry name" value="P-loop containing nucleoside triphosphate hydrolases"/>
    <property type="match status" value="1"/>
</dbReference>
<evidence type="ECO:0000256" key="2">
    <source>
        <dbReference type="ARBA" id="ARBA00022705"/>
    </source>
</evidence>
<dbReference type="GO" id="GO:0003677">
    <property type="term" value="F:DNA binding"/>
    <property type="evidence" value="ECO:0007669"/>
    <property type="project" value="UniProtKB-KW"/>
</dbReference>
<dbReference type="PANTHER" id="PTHR46765:SF1">
    <property type="entry name" value="P-LOOP CONTAINING NUCLEOSIDE TRIPHOSPHATE HYDROLASES SUPERFAMILY PROTEIN"/>
    <property type="match status" value="1"/>
</dbReference>
<feature type="domain" description="AAA+ ATPase" evidence="10">
    <location>
        <begin position="308"/>
        <end position="450"/>
    </location>
</feature>
<evidence type="ECO:0000256" key="5">
    <source>
        <dbReference type="ARBA" id="ARBA00023125"/>
    </source>
</evidence>
<evidence type="ECO:0000256" key="1">
    <source>
        <dbReference type="ARBA" id="ARBA00004123"/>
    </source>
</evidence>
<evidence type="ECO:0000256" key="3">
    <source>
        <dbReference type="ARBA" id="ARBA00022741"/>
    </source>
</evidence>
<dbReference type="CDD" id="cd00009">
    <property type="entry name" value="AAA"/>
    <property type="match status" value="1"/>
</dbReference>
<proteinExistence type="inferred from homology"/>
<reference evidence="12" key="1">
    <citation type="journal article" date="2011" name="Science">
        <title>The plant cell wall-decomposing machinery underlies the functional diversity of forest fungi.</title>
        <authorList>
            <person name="Eastwood D.C."/>
            <person name="Floudas D."/>
            <person name="Binder M."/>
            <person name="Majcherczyk A."/>
            <person name="Schneider P."/>
            <person name="Aerts A."/>
            <person name="Asiegbu F.O."/>
            <person name="Baker S.E."/>
            <person name="Barry K."/>
            <person name="Bendiksby M."/>
            <person name="Blumentritt M."/>
            <person name="Coutinho P.M."/>
            <person name="Cullen D."/>
            <person name="de Vries R.P."/>
            <person name="Gathman A."/>
            <person name="Goodell B."/>
            <person name="Henrissat B."/>
            <person name="Ihrmark K."/>
            <person name="Kauserud H."/>
            <person name="Kohler A."/>
            <person name="LaButti K."/>
            <person name="Lapidus A."/>
            <person name="Lavin J.L."/>
            <person name="Lee Y.-H."/>
            <person name="Lindquist E."/>
            <person name="Lilly W."/>
            <person name="Lucas S."/>
            <person name="Morin E."/>
            <person name="Murat C."/>
            <person name="Oguiza J.A."/>
            <person name="Park J."/>
            <person name="Pisabarro A.G."/>
            <person name="Riley R."/>
            <person name="Rosling A."/>
            <person name="Salamov A."/>
            <person name="Schmidt O."/>
            <person name="Schmutz J."/>
            <person name="Skrede I."/>
            <person name="Stenlid J."/>
            <person name="Wiebenga A."/>
            <person name="Xie X."/>
            <person name="Kuees U."/>
            <person name="Hibbett D.S."/>
            <person name="Hoffmeister D."/>
            <person name="Hoegberg N."/>
            <person name="Martin F."/>
            <person name="Grigoriev I.V."/>
            <person name="Watkinson S.C."/>
        </authorList>
    </citation>
    <scope>NUCLEOTIDE SEQUENCE [LARGE SCALE GENOMIC DNA]</scope>
    <source>
        <strain evidence="12">S7.9</strain>
    </source>
</reference>
<dbReference type="AlphaFoldDB" id="F8P6N8"/>